<dbReference type="GO" id="GO:0004386">
    <property type="term" value="F:helicase activity"/>
    <property type="evidence" value="ECO:0007669"/>
    <property type="project" value="UniProtKB-KW"/>
</dbReference>
<dbReference type="AlphaFoldDB" id="A0AAE1H101"/>
<keyword evidence="2" id="KW-1185">Reference proteome</keyword>
<gene>
    <name evidence="1" type="ORF">KUF71_022440</name>
</gene>
<protein>
    <submittedName>
        <fullName evidence="1">Pre-mRNA-splicing factor ATP-dependent RNA helicase-like protein PRP2</fullName>
    </submittedName>
</protein>
<evidence type="ECO:0000313" key="1">
    <source>
        <dbReference type="EMBL" id="KAK3912986.1"/>
    </source>
</evidence>
<keyword evidence="1" id="KW-0067">ATP-binding</keyword>
<reference evidence="1" key="1">
    <citation type="submission" date="2021-07" db="EMBL/GenBank/DDBJ databases">
        <authorList>
            <person name="Catto M.A."/>
            <person name="Jacobson A."/>
            <person name="Kennedy G."/>
            <person name="Labadie P."/>
            <person name="Hunt B.G."/>
            <person name="Srinivasan R."/>
        </authorList>
    </citation>
    <scope>NUCLEOTIDE SEQUENCE</scope>
    <source>
        <strain evidence="1">PL_HMW_Pooled</strain>
        <tissue evidence="1">Head</tissue>
    </source>
</reference>
<keyword evidence="1" id="KW-0378">Hydrolase</keyword>
<sequence>MDVCKFDLMAIQFLNAGKKHFKTILYVMNLSCQCFLAEKNDSVGPVDGNICEYLSETLRRKEISVL</sequence>
<evidence type="ECO:0000313" key="2">
    <source>
        <dbReference type="Proteomes" id="UP001219518"/>
    </source>
</evidence>
<proteinExistence type="predicted"/>
<comment type="caution">
    <text evidence="1">The sequence shown here is derived from an EMBL/GenBank/DDBJ whole genome shotgun (WGS) entry which is preliminary data.</text>
</comment>
<keyword evidence="1" id="KW-0547">Nucleotide-binding</keyword>
<keyword evidence="1" id="KW-0347">Helicase</keyword>
<name>A0AAE1H101_9NEOP</name>
<dbReference type="EMBL" id="JAHWGI010000307">
    <property type="protein sequence ID" value="KAK3912986.1"/>
    <property type="molecule type" value="Genomic_DNA"/>
</dbReference>
<accession>A0AAE1H101</accession>
<reference evidence="1" key="2">
    <citation type="journal article" date="2023" name="BMC Genomics">
        <title>Pest status, molecular evolution, and epigenetic factors derived from the genome assembly of Frankliniella fusca, a thysanopteran phytovirus vector.</title>
        <authorList>
            <person name="Catto M.A."/>
            <person name="Labadie P.E."/>
            <person name="Jacobson A.L."/>
            <person name="Kennedy G.G."/>
            <person name="Srinivasan R."/>
            <person name="Hunt B.G."/>
        </authorList>
    </citation>
    <scope>NUCLEOTIDE SEQUENCE</scope>
    <source>
        <strain evidence="1">PL_HMW_Pooled</strain>
    </source>
</reference>
<dbReference type="Proteomes" id="UP001219518">
    <property type="component" value="Unassembled WGS sequence"/>
</dbReference>
<organism evidence="1 2">
    <name type="scientific">Frankliniella fusca</name>
    <dbReference type="NCBI Taxonomy" id="407009"/>
    <lineage>
        <taxon>Eukaryota</taxon>
        <taxon>Metazoa</taxon>
        <taxon>Ecdysozoa</taxon>
        <taxon>Arthropoda</taxon>
        <taxon>Hexapoda</taxon>
        <taxon>Insecta</taxon>
        <taxon>Pterygota</taxon>
        <taxon>Neoptera</taxon>
        <taxon>Paraneoptera</taxon>
        <taxon>Thysanoptera</taxon>
        <taxon>Terebrantia</taxon>
        <taxon>Thripoidea</taxon>
        <taxon>Thripidae</taxon>
        <taxon>Frankliniella</taxon>
    </lineage>
</organism>